<dbReference type="Pfam" id="PF01535">
    <property type="entry name" value="PPR"/>
    <property type="match status" value="3"/>
</dbReference>
<dbReference type="InterPro" id="IPR046848">
    <property type="entry name" value="E_motif"/>
</dbReference>
<evidence type="ECO:0000256" key="1">
    <source>
        <dbReference type="ARBA" id="ARBA00006643"/>
    </source>
</evidence>
<protein>
    <submittedName>
        <fullName evidence="5">Pentatricopeptide repeat-containing protein At1g04840</fullName>
    </submittedName>
</protein>
<dbReference type="PROSITE" id="PS51375">
    <property type="entry name" value="PPR"/>
    <property type="match status" value="4"/>
</dbReference>
<dbReference type="SUPFAM" id="SSF48452">
    <property type="entry name" value="TPR-like"/>
    <property type="match status" value="1"/>
</dbReference>
<dbReference type="Proteomes" id="UP000504607">
    <property type="component" value="Chromosome 3"/>
</dbReference>
<dbReference type="AlphaFoldDB" id="A0A6I9QXA8"/>
<name>A0A6I9QXA8_ELAGV</name>
<proteinExistence type="inferred from homology"/>
<dbReference type="GO" id="GO:0009451">
    <property type="term" value="P:RNA modification"/>
    <property type="evidence" value="ECO:0007669"/>
    <property type="project" value="InterPro"/>
</dbReference>
<dbReference type="InterPro" id="IPR011990">
    <property type="entry name" value="TPR-like_helical_dom_sf"/>
</dbReference>
<dbReference type="PANTHER" id="PTHR47926">
    <property type="entry name" value="PENTATRICOPEPTIDE REPEAT-CONTAINING PROTEIN"/>
    <property type="match status" value="1"/>
</dbReference>
<evidence type="ECO:0000256" key="3">
    <source>
        <dbReference type="PROSITE-ProRule" id="PRU00708"/>
    </source>
</evidence>
<evidence type="ECO:0000313" key="5">
    <source>
        <dbReference type="RefSeq" id="XP_010916771.2"/>
    </source>
</evidence>
<dbReference type="FunFam" id="1.25.40.10:FF:000090">
    <property type="entry name" value="Pentatricopeptide repeat-containing protein, chloroplastic"/>
    <property type="match status" value="1"/>
</dbReference>
<sequence length="542" mass="60277">MSHLSPLFKRNPRPLPSESHFISLVHSSKSPLHLKQIHAHLLRCRLPLTVRLAAQLVAACSPLRSMSYALSFFHHHHSNSSPSTPLFDALIRALSENSLFSSALSHFALMVRSGLRPGRLAFPFALKSAASLPDPSVGASLHALAAKLGVDLDPFVRTSHVDMYVKLGSPVLALQMFDDTPEWHKSTNVLLWNVSISACCQSGDLEGAQRLFESMPERSVASWNSMIHGYMQKGHVLRAAELFNQMPERNVISWTTMIAGFSQLGENERALRTFDEMLEAGMRPNNYTIASVLSACARMGALESGIRIHEYVLKNRFRADGAIGTALVDMYSKCGKIDRASEVFDHMEDRDILTWTAMIMGWAVHGNWEQALQCFKDMKCAGVKPDGGVFLAMLMACSHSGKVEHGLELFDSMRYDYKIEPDVKHYTCMVDLFGRAGQLDEALAFMEAMPIEPDFIVWGALFNACQSHKNVALAKFAAEKLLKLKPKHQGSYIFLANVYAGAGRWEDAEKVRITMKDRGMELSHGWSNIEVEGSAHHFVAGD</sequence>
<dbReference type="GO" id="GO:0003723">
    <property type="term" value="F:RNA binding"/>
    <property type="evidence" value="ECO:0007669"/>
    <property type="project" value="InterPro"/>
</dbReference>
<feature type="repeat" description="PPR" evidence="3">
    <location>
        <begin position="83"/>
        <end position="117"/>
    </location>
</feature>
<evidence type="ECO:0000313" key="4">
    <source>
        <dbReference type="Proteomes" id="UP000504607"/>
    </source>
</evidence>
<dbReference type="Pfam" id="PF13041">
    <property type="entry name" value="PPR_2"/>
    <property type="match status" value="2"/>
</dbReference>
<dbReference type="Pfam" id="PF20431">
    <property type="entry name" value="E_motif"/>
    <property type="match status" value="1"/>
</dbReference>
<comment type="similarity">
    <text evidence="1">Belongs to the PPR family. PCMP-H subfamily.</text>
</comment>
<dbReference type="PANTHER" id="PTHR47926:SF492">
    <property type="entry name" value="DYW DOMAIN-CONTAINING PROTEIN"/>
    <property type="match status" value="1"/>
</dbReference>
<keyword evidence="2" id="KW-0677">Repeat</keyword>
<evidence type="ECO:0000256" key="2">
    <source>
        <dbReference type="ARBA" id="ARBA00022737"/>
    </source>
</evidence>
<organism evidence="4 5">
    <name type="scientific">Elaeis guineensis var. tenera</name>
    <name type="common">Oil palm</name>
    <dbReference type="NCBI Taxonomy" id="51953"/>
    <lineage>
        <taxon>Eukaryota</taxon>
        <taxon>Viridiplantae</taxon>
        <taxon>Streptophyta</taxon>
        <taxon>Embryophyta</taxon>
        <taxon>Tracheophyta</taxon>
        <taxon>Spermatophyta</taxon>
        <taxon>Magnoliopsida</taxon>
        <taxon>Liliopsida</taxon>
        <taxon>Arecaceae</taxon>
        <taxon>Arecoideae</taxon>
        <taxon>Cocoseae</taxon>
        <taxon>Elaeidinae</taxon>
        <taxon>Elaeis</taxon>
    </lineage>
</organism>
<dbReference type="RefSeq" id="XP_010916771.2">
    <property type="nucleotide sequence ID" value="XM_010918469.3"/>
</dbReference>
<dbReference type="KEGG" id="egu:105041510"/>
<dbReference type="OrthoDB" id="185373at2759"/>
<gene>
    <name evidence="5" type="primary">LOC105041510</name>
</gene>
<feature type="repeat" description="PPR" evidence="3">
    <location>
        <begin position="188"/>
        <end position="222"/>
    </location>
</feature>
<accession>A0A6I9QXA8</accession>
<dbReference type="Pfam" id="PF12854">
    <property type="entry name" value="PPR_1"/>
    <property type="match status" value="1"/>
</dbReference>
<keyword evidence="4" id="KW-1185">Reference proteome</keyword>
<feature type="repeat" description="PPR" evidence="3">
    <location>
        <begin position="250"/>
        <end position="284"/>
    </location>
</feature>
<feature type="repeat" description="PPR" evidence="3">
    <location>
        <begin position="351"/>
        <end position="385"/>
    </location>
</feature>
<dbReference type="InParanoid" id="A0A6I9QXA8"/>
<dbReference type="GeneID" id="105041510"/>
<dbReference type="NCBIfam" id="TIGR00756">
    <property type="entry name" value="PPR"/>
    <property type="match status" value="5"/>
</dbReference>
<dbReference type="Gene3D" id="1.25.40.10">
    <property type="entry name" value="Tetratricopeptide repeat domain"/>
    <property type="match status" value="5"/>
</dbReference>
<dbReference type="InterPro" id="IPR002885">
    <property type="entry name" value="PPR_rpt"/>
</dbReference>
<dbReference type="FunFam" id="1.25.40.10:FF:000333">
    <property type="entry name" value="Pentatricopeptide repeat-containing protein"/>
    <property type="match status" value="1"/>
</dbReference>
<dbReference type="InterPro" id="IPR046960">
    <property type="entry name" value="PPR_At4g14850-like_plant"/>
</dbReference>
<reference evidence="5" key="1">
    <citation type="submission" date="2025-08" db="UniProtKB">
        <authorList>
            <consortium name="RefSeq"/>
        </authorList>
    </citation>
    <scope>IDENTIFICATION</scope>
</reference>